<dbReference type="InterPro" id="IPR044682">
    <property type="entry name" value="VDE"/>
</dbReference>
<dbReference type="InterPro" id="IPR010788">
    <property type="entry name" value="VDE_dom"/>
</dbReference>
<dbReference type="GO" id="GO:0046422">
    <property type="term" value="F:violaxanthin de-epoxidase activity"/>
    <property type="evidence" value="ECO:0007669"/>
    <property type="project" value="InterPro"/>
</dbReference>
<name>A0A4V5ZXL2_POPAL</name>
<organism evidence="2">
    <name type="scientific">Populus alba</name>
    <name type="common">White poplar</name>
    <dbReference type="NCBI Taxonomy" id="43335"/>
    <lineage>
        <taxon>Eukaryota</taxon>
        <taxon>Viridiplantae</taxon>
        <taxon>Streptophyta</taxon>
        <taxon>Embryophyta</taxon>
        <taxon>Tracheophyta</taxon>
        <taxon>Spermatophyta</taxon>
        <taxon>Magnoliopsida</taxon>
        <taxon>eudicotyledons</taxon>
        <taxon>Gunneridae</taxon>
        <taxon>Pentapetalae</taxon>
        <taxon>rosids</taxon>
        <taxon>fabids</taxon>
        <taxon>Malpighiales</taxon>
        <taxon>Salicaceae</taxon>
        <taxon>Saliceae</taxon>
        <taxon>Populus</taxon>
    </lineage>
</organism>
<dbReference type="Pfam" id="PF07137">
    <property type="entry name" value="VDE"/>
    <property type="match status" value="1"/>
</dbReference>
<dbReference type="STRING" id="43335.A0A4V5ZXL2"/>
<dbReference type="GO" id="GO:0009507">
    <property type="term" value="C:chloroplast"/>
    <property type="evidence" value="ECO:0007669"/>
    <property type="project" value="TreeGrafter"/>
</dbReference>
<evidence type="ECO:0000259" key="1">
    <source>
        <dbReference type="Pfam" id="PF07137"/>
    </source>
</evidence>
<feature type="domain" description="VDE lipocalin" evidence="1">
    <location>
        <begin position="5"/>
        <end position="95"/>
    </location>
</feature>
<dbReference type="GO" id="GO:0015994">
    <property type="term" value="P:chlorophyll metabolic process"/>
    <property type="evidence" value="ECO:0007669"/>
    <property type="project" value="TreeGrafter"/>
</dbReference>
<dbReference type="PANTHER" id="PTHR33970">
    <property type="entry name" value="VIOLAXANTHIN DE-EPOXIDASE, CHLOROPLASTIC-RELATED"/>
    <property type="match status" value="1"/>
</dbReference>
<evidence type="ECO:0000313" key="2">
    <source>
        <dbReference type="EMBL" id="TKR60145.1"/>
    </source>
</evidence>
<dbReference type="GO" id="GO:0010028">
    <property type="term" value="P:xanthophyll cycle"/>
    <property type="evidence" value="ECO:0007669"/>
    <property type="project" value="InterPro"/>
</dbReference>
<sequence length="124" mass="13957">MNGFRLELAKCSANPSCAANVACLHTCNKGPDEIECQIKCGDLFENSLVMSVQSHEKSVYLRSLMFGDSVPNPAFLVKNFKVADFIGKWFVTSGLFTRSTVQRFVQDPVYPAMLYNHDNELLHY</sequence>
<gene>
    <name evidence="2" type="ORF">D5086_0000324560</name>
</gene>
<proteinExistence type="predicted"/>
<protein>
    <recommendedName>
        <fullName evidence="1">VDE lipocalin domain-containing protein</fullName>
    </recommendedName>
</protein>
<dbReference type="AlphaFoldDB" id="A0A4V5ZXL2"/>
<dbReference type="EMBL" id="RCHU01001272">
    <property type="protein sequence ID" value="TKR60145.1"/>
    <property type="molecule type" value="Genomic_DNA"/>
</dbReference>
<accession>A0A4V5ZXL2</accession>
<reference evidence="2" key="1">
    <citation type="submission" date="2018-10" db="EMBL/GenBank/DDBJ databases">
        <title>Population genomic analysis revealed the cold adaptation of white poplar.</title>
        <authorList>
            <person name="Liu Y.-J."/>
        </authorList>
    </citation>
    <scope>NUCLEOTIDE SEQUENCE [LARGE SCALE GENOMIC DNA]</scope>
    <source>
        <strain evidence="2">PAL-ZL1</strain>
    </source>
</reference>
<comment type="caution">
    <text evidence="2">The sequence shown here is derived from an EMBL/GenBank/DDBJ whole genome shotgun (WGS) entry which is preliminary data.</text>
</comment>
<dbReference type="PANTHER" id="PTHR33970:SF1">
    <property type="entry name" value="VIOLAXANTHIN DE-EPOXIDASE, CHLOROPLASTIC"/>
    <property type="match status" value="1"/>
</dbReference>